<dbReference type="EMBL" id="CAJPWZ010001339">
    <property type="protein sequence ID" value="CAG2213197.1"/>
    <property type="molecule type" value="Genomic_DNA"/>
</dbReference>
<keyword evidence="5 7" id="KW-0472">Membrane</keyword>
<evidence type="ECO:0000256" key="2">
    <source>
        <dbReference type="ARBA" id="ARBA00007230"/>
    </source>
</evidence>
<feature type="transmembrane region" description="Helical" evidence="7">
    <location>
        <begin position="37"/>
        <end position="59"/>
    </location>
</feature>
<reference evidence="8" key="1">
    <citation type="submission" date="2021-03" db="EMBL/GenBank/DDBJ databases">
        <authorList>
            <person name="Bekaert M."/>
        </authorList>
    </citation>
    <scope>NUCLEOTIDE SEQUENCE</scope>
</reference>
<keyword evidence="9" id="KW-1185">Reference proteome</keyword>
<feature type="transmembrane region" description="Helical" evidence="7">
    <location>
        <begin position="179"/>
        <end position="200"/>
    </location>
</feature>
<accession>A0A8S3S3Q9</accession>
<evidence type="ECO:0000256" key="3">
    <source>
        <dbReference type="ARBA" id="ARBA00022692"/>
    </source>
</evidence>
<evidence type="ECO:0000313" key="9">
    <source>
        <dbReference type="Proteomes" id="UP000683360"/>
    </source>
</evidence>
<evidence type="ECO:0000256" key="6">
    <source>
        <dbReference type="SAM" id="MobiDB-lite"/>
    </source>
</evidence>
<protein>
    <submittedName>
        <fullName evidence="8">NIPA</fullName>
    </submittedName>
</protein>
<feature type="transmembrane region" description="Helical" evidence="7">
    <location>
        <begin position="245"/>
        <end position="264"/>
    </location>
</feature>
<dbReference type="Proteomes" id="UP000683360">
    <property type="component" value="Unassembled WGS sequence"/>
</dbReference>
<evidence type="ECO:0000256" key="7">
    <source>
        <dbReference type="SAM" id="Phobius"/>
    </source>
</evidence>
<feature type="transmembrane region" description="Helical" evidence="7">
    <location>
        <begin position="308"/>
        <end position="328"/>
    </location>
</feature>
<dbReference type="SUPFAM" id="SSF103481">
    <property type="entry name" value="Multidrug resistance efflux transporter EmrE"/>
    <property type="match status" value="1"/>
</dbReference>
<evidence type="ECO:0000256" key="5">
    <source>
        <dbReference type="ARBA" id="ARBA00023136"/>
    </source>
</evidence>
<proteinExistence type="inferred from homology"/>
<dbReference type="GO" id="GO:0015095">
    <property type="term" value="F:magnesium ion transmembrane transporter activity"/>
    <property type="evidence" value="ECO:0007669"/>
    <property type="project" value="InterPro"/>
</dbReference>
<dbReference type="AlphaFoldDB" id="A0A8S3S3Q9"/>
<dbReference type="PANTHER" id="PTHR12570">
    <property type="match status" value="1"/>
</dbReference>
<dbReference type="InterPro" id="IPR008521">
    <property type="entry name" value="Mg_trans_NIPA"/>
</dbReference>
<feature type="transmembrane region" description="Helical" evidence="7">
    <location>
        <begin position="207"/>
        <end position="233"/>
    </location>
</feature>
<organism evidence="8 9">
    <name type="scientific">Mytilus edulis</name>
    <name type="common">Blue mussel</name>
    <dbReference type="NCBI Taxonomy" id="6550"/>
    <lineage>
        <taxon>Eukaryota</taxon>
        <taxon>Metazoa</taxon>
        <taxon>Spiralia</taxon>
        <taxon>Lophotrochozoa</taxon>
        <taxon>Mollusca</taxon>
        <taxon>Bivalvia</taxon>
        <taxon>Autobranchia</taxon>
        <taxon>Pteriomorphia</taxon>
        <taxon>Mytilida</taxon>
        <taxon>Mytiloidea</taxon>
        <taxon>Mytilidae</taxon>
        <taxon>Mytilinae</taxon>
        <taxon>Mytilus</taxon>
    </lineage>
</organism>
<dbReference type="OrthoDB" id="6428174at2759"/>
<dbReference type="PANTHER" id="PTHR12570:SF92">
    <property type="entry name" value="SPICHTHYIN, ISOFORM B"/>
    <property type="match status" value="1"/>
</dbReference>
<gene>
    <name evidence="8" type="ORF">MEDL_27119</name>
</gene>
<feature type="transmembrane region" description="Helical" evidence="7">
    <location>
        <begin position="276"/>
        <end position="296"/>
    </location>
</feature>
<dbReference type="GO" id="GO:0016020">
    <property type="term" value="C:membrane"/>
    <property type="evidence" value="ECO:0007669"/>
    <property type="project" value="UniProtKB-SubCell"/>
</dbReference>
<comment type="similarity">
    <text evidence="2">Belongs to the NIPA family.</text>
</comment>
<keyword evidence="4 7" id="KW-1133">Transmembrane helix</keyword>
<dbReference type="InterPro" id="IPR037185">
    <property type="entry name" value="EmrE-like"/>
</dbReference>
<feature type="transmembrane region" description="Helical" evidence="7">
    <location>
        <begin position="86"/>
        <end position="108"/>
    </location>
</feature>
<sequence>MANFTSLPEMSDPNTTQSPLPNVTEPTEHIVSNEDIYGFWIGFSLAVISNAFIGSSFIFKKRGLIRIAKRRGTRADQGGYGYLKEWLWWLGMFLMIFGEILNFVAYAFAPATLVTPLGALSVIVAAVMSSIFLKERLNIIGKVSCGLCVIGSTVMVMHSPKETKVHTMDQMLEKVQEPGFIVFCLLLLVISMVFMIYLAPRYGSKSVMVYVTICATLGAFTVMGCKGMGVAVTQTIKGDQQFTNWFTYLMLAIVITCILVQLNFLNRALDIFNTAVVTPIYYVLFTSCVVSLSAVLFKDFFYMDWKDILSFFLGFITVVGGIFLLNAFKYMNISMKNLPKAHKKDTEKQDENANMSVNGDIMCHTDDEEDVDAYQRLANSHSVASMNHIEFEIDTNLKS</sequence>
<evidence type="ECO:0000313" key="8">
    <source>
        <dbReference type="EMBL" id="CAG2213197.1"/>
    </source>
</evidence>
<evidence type="ECO:0000256" key="1">
    <source>
        <dbReference type="ARBA" id="ARBA00004141"/>
    </source>
</evidence>
<evidence type="ECO:0000256" key="4">
    <source>
        <dbReference type="ARBA" id="ARBA00022989"/>
    </source>
</evidence>
<feature type="region of interest" description="Disordered" evidence="6">
    <location>
        <begin position="1"/>
        <end position="24"/>
    </location>
</feature>
<name>A0A8S3S3Q9_MYTED</name>
<comment type="caution">
    <text evidence="8">The sequence shown here is derived from an EMBL/GenBank/DDBJ whole genome shotgun (WGS) entry which is preliminary data.</text>
</comment>
<feature type="transmembrane region" description="Helical" evidence="7">
    <location>
        <begin position="114"/>
        <end position="133"/>
    </location>
</feature>
<feature type="transmembrane region" description="Helical" evidence="7">
    <location>
        <begin position="140"/>
        <end position="159"/>
    </location>
</feature>
<comment type="subcellular location">
    <subcellularLocation>
        <location evidence="1">Membrane</location>
        <topology evidence="1">Multi-pass membrane protein</topology>
    </subcellularLocation>
</comment>
<keyword evidence="3 7" id="KW-0812">Transmembrane</keyword>
<dbReference type="Pfam" id="PF05653">
    <property type="entry name" value="Mg_trans_NIPA"/>
    <property type="match status" value="1"/>
</dbReference>